<dbReference type="Gene3D" id="3.40.50.300">
    <property type="entry name" value="P-loop containing nucleotide triphosphate hydrolases"/>
    <property type="match status" value="1"/>
</dbReference>
<dbReference type="InterPro" id="IPR010982">
    <property type="entry name" value="Lambda_DNA-bd_dom_sf"/>
</dbReference>
<name>A0ABP7CBC7_9ACTN</name>
<dbReference type="SMART" id="SM00530">
    <property type="entry name" value="HTH_XRE"/>
    <property type="match status" value="1"/>
</dbReference>
<dbReference type="InterPro" id="IPR027417">
    <property type="entry name" value="P-loop_NTPase"/>
</dbReference>
<evidence type="ECO:0000313" key="3">
    <source>
        <dbReference type="EMBL" id="GAA3685906.1"/>
    </source>
</evidence>
<dbReference type="PRINTS" id="PR00364">
    <property type="entry name" value="DISEASERSIST"/>
</dbReference>
<dbReference type="SUPFAM" id="SSF52540">
    <property type="entry name" value="P-loop containing nucleoside triphosphate hydrolases"/>
    <property type="match status" value="1"/>
</dbReference>
<dbReference type="Gene3D" id="1.25.40.10">
    <property type="entry name" value="Tetratricopeptide repeat domain"/>
    <property type="match status" value="1"/>
</dbReference>
<dbReference type="SUPFAM" id="SSF47413">
    <property type="entry name" value="lambda repressor-like DNA-binding domains"/>
    <property type="match status" value="1"/>
</dbReference>
<sequence>MVPPRDSPSNQDPPADVRDVGADQFLWIRLINLREQIKSISRQVTINSGVTAEIMRNPDTSSHSGRQGLLSTLVRTLREQALLTQEELAQRSGLSVGTIRGLESGRIQRPRIGSVRMLANALSVSESELSALVAAPKPVGSGRARAAASTAVPAQQLPAAVAGFTGRAEALTLLDRTLAPETSYQLVITGTAGVGKTSLAVHWAHRVRDRFPDGQLYVNLRGFDPSGSPVTPAEAIRGFLDALQVSPQRIPGAVDAQAALYRSLLADRRMLVLLDNARDAEQVRPLLPGSPGNVVIVTSRNQLSSLVAAEGAHLLALDLLSGTEAKELLTLRLGAERAVAEPAALDELVAMCARLPLALAVVAARAAVHRGFSLADLVRQLRETRDQLDAFTGDASITDVRAVFSWSYNTLSPAAARLFRLLGLHPGPELAVAAVASLAALPQAQVRGLLAELARVHLIMEHAPGRYVFHDLLSAYAAELAHTAEPAGERSAARHRLFDHYLHTAHAAALLVMPNRRPLDPPAPVPGVTPELLADYAAAMTWLSTESSQVLAAFNPAADTGFPRHAWQLAWTMDDFLDRQGRWPDLAAAHTTGLSAATRAGDQSGRAYAHRGLARAFIKLGRLDEANLHLVSALEHFTDHDDLIGQAETTRTLAWVLWSLGHRQEGLRQAEATLTLYVLSGYRIGQARALNNLGWLYAQLGSYDKGRTHCEQALALQREIGDRRGEAATWDSLGYVRRHLGHHQEAITCYENAAALLGDFDDRHELADALTNMGDSHLAAGQADAARDAWRRALDILTDLGHTDADGVRARIQRLGDNGSEPVDR</sequence>
<protein>
    <recommendedName>
        <fullName evidence="2">HTH cro/C1-type domain-containing protein</fullName>
    </recommendedName>
</protein>
<accession>A0ABP7CBC7</accession>
<feature type="domain" description="HTH cro/C1-type" evidence="2">
    <location>
        <begin position="74"/>
        <end position="129"/>
    </location>
</feature>
<dbReference type="SMART" id="SM00028">
    <property type="entry name" value="TPR"/>
    <property type="match status" value="4"/>
</dbReference>
<organism evidence="3 4">
    <name type="scientific">Nonomuraea antimicrobica</name>
    <dbReference type="NCBI Taxonomy" id="561173"/>
    <lineage>
        <taxon>Bacteria</taxon>
        <taxon>Bacillati</taxon>
        <taxon>Actinomycetota</taxon>
        <taxon>Actinomycetes</taxon>
        <taxon>Streptosporangiales</taxon>
        <taxon>Streptosporangiaceae</taxon>
        <taxon>Nonomuraea</taxon>
    </lineage>
</organism>
<feature type="repeat" description="TPR" evidence="1">
    <location>
        <begin position="767"/>
        <end position="800"/>
    </location>
</feature>
<dbReference type="Pfam" id="PF13424">
    <property type="entry name" value="TPR_12"/>
    <property type="match status" value="1"/>
</dbReference>
<dbReference type="CDD" id="cd00093">
    <property type="entry name" value="HTH_XRE"/>
    <property type="match status" value="1"/>
</dbReference>
<dbReference type="PROSITE" id="PS50005">
    <property type="entry name" value="TPR"/>
    <property type="match status" value="2"/>
</dbReference>
<dbReference type="InterPro" id="IPR001387">
    <property type="entry name" value="Cro/C1-type_HTH"/>
</dbReference>
<keyword evidence="1" id="KW-0802">TPR repeat</keyword>
<dbReference type="SUPFAM" id="SSF48452">
    <property type="entry name" value="TPR-like"/>
    <property type="match status" value="1"/>
</dbReference>
<dbReference type="InterPro" id="IPR011990">
    <property type="entry name" value="TPR-like_helical_dom_sf"/>
</dbReference>
<dbReference type="InterPro" id="IPR019734">
    <property type="entry name" value="TPR_rpt"/>
</dbReference>
<dbReference type="PANTHER" id="PTHR47691">
    <property type="entry name" value="REGULATOR-RELATED"/>
    <property type="match status" value="1"/>
</dbReference>
<evidence type="ECO:0000259" key="2">
    <source>
        <dbReference type="PROSITE" id="PS50943"/>
    </source>
</evidence>
<feature type="repeat" description="TPR" evidence="1">
    <location>
        <begin position="687"/>
        <end position="720"/>
    </location>
</feature>
<dbReference type="PROSITE" id="PS50943">
    <property type="entry name" value="HTH_CROC1"/>
    <property type="match status" value="1"/>
</dbReference>
<dbReference type="PANTHER" id="PTHR47691:SF3">
    <property type="entry name" value="HTH-TYPE TRANSCRIPTIONAL REGULATOR RV0890C-RELATED"/>
    <property type="match status" value="1"/>
</dbReference>
<keyword evidence="4" id="KW-1185">Reference proteome</keyword>
<dbReference type="Pfam" id="PF01381">
    <property type="entry name" value="HTH_3"/>
    <property type="match status" value="1"/>
</dbReference>
<dbReference type="EMBL" id="BAAAZP010000102">
    <property type="protein sequence ID" value="GAA3685906.1"/>
    <property type="molecule type" value="Genomic_DNA"/>
</dbReference>
<evidence type="ECO:0000313" key="4">
    <source>
        <dbReference type="Proteomes" id="UP001500902"/>
    </source>
</evidence>
<reference evidence="4" key="1">
    <citation type="journal article" date="2019" name="Int. J. Syst. Evol. Microbiol.">
        <title>The Global Catalogue of Microorganisms (GCM) 10K type strain sequencing project: providing services to taxonomists for standard genome sequencing and annotation.</title>
        <authorList>
            <consortium name="The Broad Institute Genomics Platform"/>
            <consortium name="The Broad Institute Genome Sequencing Center for Infectious Disease"/>
            <person name="Wu L."/>
            <person name="Ma J."/>
        </authorList>
    </citation>
    <scope>NUCLEOTIDE SEQUENCE [LARGE SCALE GENOMIC DNA]</scope>
    <source>
        <strain evidence="4">JCM 16904</strain>
    </source>
</reference>
<dbReference type="Gene3D" id="1.10.260.40">
    <property type="entry name" value="lambda repressor-like DNA-binding domains"/>
    <property type="match status" value="1"/>
</dbReference>
<gene>
    <name evidence="3" type="ORF">GCM10022224_058380</name>
</gene>
<comment type="caution">
    <text evidence="3">The sequence shown here is derived from an EMBL/GenBank/DDBJ whole genome shotgun (WGS) entry which is preliminary data.</text>
</comment>
<evidence type="ECO:0000256" key="1">
    <source>
        <dbReference type="PROSITE-ProRule" id="PRU00339"/>
    </source>
</evidence>
<dbReference type="Proteomes" id="UP001500902">
    <property type="component" value="Unassembled WGS sequence"/>
</dbReference>
<proteinExistence type="predicted"/>